<name>A0ABW2VU15_9ACTN</name>
<keyword evidence="4" id="KW-1185">Reference proteome</keyword>
<dbReference type="InterPro" id="IPR045555">
    <property type="entry name" value="VMAP-M0"/>
</dbReference>
<evidence type="ECO:0000313" key="4">
    <source>
        <dbReference type="Proteomes" id="UP001596957"/>
    </source>
</evidence>
<sequence length="303" mass="32183">MCELACVEEPQGRVMIAEVLGEQLDRPITLRGLRLREDVVALVRAALDAPGGERILVGLVQVFEGNAAARELEPLIAPFSTSDPPRSEGGGAGFVRVPVEHVLRLADALAALGCLANTQGRLQFADLLGGQLDRPIELRGVRLREDVIALVRAALNVPGGEHALADVVRILEGGPAADELASLITNGPALLVPSVLSTAEEDAVLAHLRAAAHELSATRLRDTLSDDLNGLELPVGLSPERLFAWVLQRNAQPDGLPPAVLLVERASRLVTSPAHRTALAGWVEAWASHTGLSEALRRRRGAM</sequence>
<evidence type="ECO:0000259" key="2">
    <source>
        <dbReference type="Pfam" id="PF19956"/>
    </source>
</evidence>
<dbReference type="EMBL" id="JBHTEC010000001">
    <property type="protein sequence ID" value="MFD0287432.1"/>
    <property type="molecule type" value="Genomic_DNA"/>
</dbReference>
<organism evidence="3 4">
    <name type="scientific">Streptomyces lutosisoli</name>
    <dbReference type="NCBI Taxonomy" id="2665721"/>
    <lineage>
        <taxon>Bacteria</taxon>
        <taxon>Bacillati</taxon>
        <taxon>Actinomycetota</taxon>
        <taxon>Actinomycetes</taxon>
        <taxon>Kitasatosporales</taxon>
        <taxon>Streptomycetaceae</taxon>
        <taxon>Streptomyces</taxon>
    </lineage>
</organism>
<protein>
    <submittedName>
        <fullName evidence="3">Uncharacterized protein</fullName>
    </submittedName>
</protein>
<dbReference type="Proteomes" id="UP001596957">
    <property type="component" value="Unassembled WGS sequence"/>
</dbReference>
<reference evidence="4" key="1">
    <citation type="journal article" date="2019" name="Int. J. Syst. Evol. Microbiol.">
        <title>The Global Catalogue of Microorganisms (GCM) 10K type strain sequencing project: providing services to taxonomists for standard genome sequencing and annotation.</title>
        <authorList>
            <consortium name="The Broad Institute Genomics Platform"/>
            <consortium name="The Broad Institute Genome Sequencing Center for Infectious Disease"/>
            <person name="Wu L."/>
            <person name="Ma J."/>
        </authorList>
    </citation>
    <scope>NUCLEOTIDE SEQUENCE [LARGE SCALE GENOMIC DNA]</scope>
    <source>
        <strain evidence="4">CGMCC 4.7198</strain>
    </source>
</reference>
<feature type="domain" description="vWA-MoxR associated protein middle region 0" evidence="1">
    <location>
        <begin position="205"/>
        <end position="300"/>
    </location>
</feature>
<comment type="caution">
    <text evidence="3">The sequence shown here is derived from an EMBL/GenBank/DDBJ whole genome shotgun (WGS) entry which is preliminary data.</text>
</comment>
<dbReference type="Pfam" id="PF19956">
    <property type="entry name" value="EAD2"/>
    <property type="match status" value="2"/>
</dbReference>
<feature type="domain" description="Effector-associated" evidence="2">
    <location>
        <begin position="2"/>
        <end position="76"/>
    </location>
</feature>
<dbReference type="InterPro" id="IPR045431">
    <property type="entry name" value="EAD2"/>
</dbReference>
<feature type="domain" description="Effector-associated" evidence="2">
    <location>
        <begin position="106"/>
        <end position="181"/>
    </location>
</feature>
<dbReference type="RefSeq" id="WP_381301397.1">
    <property type="nucleotide sequence ID" value="NZ_JBHTEC010000001.1"/>
</dbReference>
<accession>A0ABW2VU15</accession>
<proteinExistence type="predicted"/>
<dbReference type="Pfam" id="PF19916">
    <property type="entry name" value="VMAP-M0"/>
    <property type="match status" value="1"/>
</dbReference>
<gene>
    <name evidence="3" type="ORF">ACFQZP_38400</name>
</gene>
<evidence type="ECO:0000313" key="3">
    <source>
        <dbReference type="EMBL" id="MFD0287432.1"/>
    </source>
</evidence>
<evidence type="ECO:0000259" key="1">
    <source>
        <dbReference type="Pfam" id="PF19916"/>
    </source>
</evidence>